<dbReference type="PANTHER" id="PTHR30034:SF5">
    <property type="entry name" value="SECRETION SYSTEM APPARATUS PROTEIN SSAQ"/>
    <property type="match status" value="1"/>
</dbReference>
<gene>
    <name evidence="7" type="ORF">BK658_19605</name>
</gene>
<feature type="domain" description="SpaO N-terminal" evidence="5">
    <location>
        <begin position="7"/>
        <end position="135"/>
    </location>
</feature>
<proteinExistence type="inferred from homology"/>
<dbReference type="GO" id="GO:0009306">
    <property type="term" value="P:protein secretion"/>
    <property type="evidence" value="ECO:0007669"/>
    <property type="project" value="InterPro"/>
</dbReference>
<dbReference type="PRINTS" id="PR01339">
    <property type="entry name" value="TYPE3OMOPROT"/>
</dbReference>
<evidence type="ECO:0000259" key="6">
    <source>
        <dbReference type="Pfam" id="PF26304"/>
    </source>
</evidence>
<dbReference type="InterPro" id="IPR001543">
    <property type="entry name" value="FliN-like_C"/>
</dbReference>
<dbReference type="Pfam" id="PF01052">
    <property type="entry name" value="FliMN_C"/>
    <property type="match status" value="1"/>
</dbReference>
<evidence type="ECO:0000259" key="5">
    <source>
        <dbReference type="Pfam" id="PF26294"/>
    </source>
</evidence>
<dbReference type="InterPro" id="IPR036429">
    <property type="entry name" value="SpoA-like_sf"/>
</dbReference>
<comment type="caution">
    <text evidence="7">The sequence shown here is derived from an EMBL/GenBank/DDBJ whole genome shotgun (WGS) entry which is preliminary data.</text>
</comment>
<comment type="similarity">
    <text evidence="1">Belongs to the FliN/MopA/SpaO family.</text>
</comment>
<dbReference type="Pfam" id="PF26294">
    <property type="entry name" value="SpaO_N"/>
    <property type="match status" value="1"/>
</dbReference>
<name>A0A423GNH5_9PSED</name>
<accession>A0A423GNH5</accession>
<keyword evidence="3" id="KW-0843">Virulence</keyword>
<evidence type="ECO:0000259" key="4">
    <source>
        <dbReference type="Pfam" id="PF01052"/>
    </source>
</evidence>
<dbReference type="InterPro" id="IPR058804">
    <property type="entry name" value="SpaO_N"/>
</dbReference>
<dbReference type="EMBL" id="MOBI01000021">
    <property type="protein sequence ID" value="ROM93869.1"/>
    <property type="molecule type" value="Genomic_DNA"/>
</dbReference>
<dbReference type="AlphaFoldDB" id="A0A423GNH5"/>
<feature type="domain" description="SpaO FliM/N C-terminal related" evidence="6">
    <location>
        <begin position="154"/>
        <end position="211"/>
    </location>
</feature>
<feature type="domain" description="Flagellar motor switch protein FliN-like C-terminal" evidence="4">
    <location>
        <begin position="227"/>
        <end position="295"/>
    </location>
</feature>
<dbReference type="Gene3D" id="2.30.330.10">
    <property type="entry name" value="SpoA-like"/>
    <property type="match status" value="1"/>
</dbReference>
<dbReference type="RefSeq" id="WP_123583882.1">
    <property type="nucleotide sequence ID" value="NZ_MOBI01000021.1"/>
</dbReference>
<protein>
    <recommendedName>
        <fullName evidence="2">Surface presentation of antigens protein SpaO</fullName>
    </recommendedName>
</protein>
<dbReference type="GO" id="GO:0071978">
    <property type="term" value="P:bacterial-type flagellum-dependent swarming motility"/>
    <property type="evidence" value="ECO:0007669"/>
    <property type="project" value="TreeGrafter"/>
</dbReference>
<sequence length="302" mass="33726">MKSTLALRHVAAAEYERRHAVARWQRDGHPARLCQPQPQTRYITFWAQGSHGLWQGMVGAREWLQAVWPQWSQLLSKGCPDQDILALFSGVSKPVDIAPHLLDYQRLFEFKLTDGESLQGVCLPCIATAQSDLWVIEGAGHRKEAPRPLQAWLQAVPQTLRIVLGSSDLGRLPHPQLVRGDVLFIAEQARQLFMADQCIGQFTFIEEGLHMQLTPPDSASPIAPCVLSQLPVKLEFVLGELTLSMAQLNEFIERQVLPLEPMAASHVEVRAGGKRIAIGELVQLDDRLGVELREVFRGIGDE</sequence>
<dbReference type="SUPFAM" id="SSF101801">
    <property type="entry name" value="Surface presentation of antigens (SPOA)"/>
    <property type="match status" value="1"/>
</dbReference>
<dbReference type="Proteomes" id="UP000284684">
    <property type="component" value="Unassembled WGS sequence"/>
</dbReference>
<evidence type="ECO:0000256" key="3">
    <source>
        <dbReference type="ARBA" id="ARBA00023026"/>
    </source>
</evidence>
<evidence type="ECO:0000313" key="7">
    <source>
        <dbReference type="EMBL" id="ROM93869.1"/>
    </source>
</evidence>
<dbReference type="PANTHER" id="PTHR30034">
    <property type="entry name" value="FLAGELLAR MOTOR SWITCH PROTEIN FLIM"/>
    <property type="match status" value="1"/>
</dbReference>
<reference evidence="7 8" key="1">
    <citation type="submission" date="2016-10" db="EMBL/GenBank/DDBJ databases">
        <title>Comparative genome analysis of multiple Pseudomonas spp. focuses on biocontrol and plant growth promoting traits.</title>
        <authorList>
            <person name="Tao X.-Y."/>
            <person name="Taylor C.G."/>
        </authorList>
    </citation>
    <scope>NUCLEOTIDE SEQUENCE [LARGE SCALE GENOMIC DNA]</scope>
    <source>
        <strain evidence="7 8">37D10</strain>
    </source>
</reference>
<dbReference type="Pfam" id="PF26304">
    <property type="entry name" value="FliMN_C_rel"/>
    <property type="match status" value="1"/>
</dbReference>
<dbReference type="InterPro" id="IPR058805">
    <property type="entry name" value="SpaO_FliMN_C_rel"/>
</dbReference>
<organism evidence="7 8">
    <name type="scientific">Pseudomonas brassicacearum</name>
    <dbReference type="NCBI Taxonomy" id="930166"/>
    <lineage>
        <taxon>Bacteria</taxon>
        <taxon>Pseudomonadati</taxon>
        <taxon>Pseudomonadota</taxon>
        <taxon>Gammaproteobacteria</taxon>
        <taxon>Pseudomonadales</taxon>
        <taxon>Pseudomonadaceae</taxon>
        <taxon>Pseudomonas</taxon>
    </lineage>
</organism>
<dbReference type="InterPro" id="IPR003283">
    <property type="entry name" value="T3SS_OMP_SpaO"/>
</dbReference>
<evidence type="ECO:0000256" key="2">
    <source>
        <dbReference type="ARBA" id="ARBA00021925"/>
    </source>
</evidence>
<dbReference type="GO" id="GO:0050918">
    <property type="term" value="P:positive chemotaxis"/>
    <property type="evidence" value="ECO:0007669"/>
    <property type="project" value="TreeGrafter"/>
</dbReference>
<evidence type="ECO:0000256" key="1">
    <source>
        <dbReference type="ARBA" id="ARBA00009226"/>
    </source>
</evidence>
<evidence type="ECO:0000313" key="8">
    <source>
        <dbReference type="Proteomes" id="UP000284684"/>
    </source>
</evidence>